<dbReference type="Proteomes" id="UP000492821">
    <property type="component" value="Unassembled WGS sequence"/>
</dbReference>
<dbReference type="InterPro" id="IPR050057">
    <property type="entry name" value="Prokaryotic/Mito_RF"/>
</dbReference>
<dbReference type="SMART" id="SM00937">
    <property type="entry name" value="PCRF"/>
    <property type="match status" value="1"/>
</dbReference>
<evidence type="ECO:0000256" key="4">
    <source>
        <dbReference type="SAM" id="Coils"/>
    </source>
</evidence>
<dbReference type="InterPro" id="IPR005139">
    <property type="entry name" value="PCRF"/>
</dbReference>
<keyword evidence="6" id="KW-1185">Reference proteome</keyword>
<reference evidence="7" key="2">
    <citation type="submission" date="2020-10" db="UniProtKB">
        <authorList>
            <consortium name="WormBaseParasite"/>
        </authorList>
    </citation>
    <scope>IDENTIFICATION</scope>
</reference>
<reference evidence="6" key="1">
    <citation type="journal article" date="2013" name="Genetics">
        <title>The draft genome and transcriptome of Panagrellus redivivus are shaped by the harsh demands of a free-living lifestyle.</title>
        <authorList>
            <person name="Srinivasan J."/>
            <person name="Dillman A.R."/>
            <person name="Macchietto M.G."/>
            <person name="Heikkinen L."/>
            <person name="Lakso M."/>
            <person name="Fracchia K.M."/>
            <person name="Antoshechkin I."/>
            <person name="Mortazavi A."/>
            <person name="Wong G."/>
            <person name="Sternberg P.W."/>
        </authorList>
    </citation>
    <scope>NUCLEOTIDE SEQUENCE [LARGE SCALE GENOMIC DNA]</scope>
    <source>
        <strain evidence="6">MT8872</strain>
    </source>
</reference>
<accession>A0A7E4V1C8</accession>
<dbReference type="Gene3D" id="3.30.70.1660">
    <property type="match status" value="1"/>
</dbReference>
<keyword evidence="4" id="KW-0175">Coiled coil</keyword>
<dbReference type="Gene3D" id="3.30.160.20">
    <property type="match status" value="1"/>
</dbReference>
<keyword evidence="2" id="KW-0488">Methylation</keyword>
<sequence length="383" mass="43541">MLRVLSRLSRLRPLRFVDCRPVSQFADLITSQKCNDYCENVANRFKLLKTGDGEGTDVAPELVSHWQCITEIREELLTKQDELKQLDEMLKETDDADLKKAIDEDKATVSEAIDDLTDRLTASIVQKTELDMLRKCQLEFSAGAGGVESMIFAEEIYEMYRQHAVHRNWQWTAIQFDKIPSGGIRSALVLLEGEGVYANMRFEAGTHRVQRIPFNASIMHTSTMNLAVLPEPENAEVAVPSSEVKIEAMRASGPGGQNVNKRASAVRITHIPTGTAVHVMEERFQHMNIKIAYKRLAAILMQRKVDDLSAKTISARKLQVGSRARAEKIRTFNFKDDRITDHRLKMSVSHIEGFLKGGSMLDMFMEELRLLDLRERLNEEIHK</sequence>
<evidence type="ECO:0000256" key="2">
    <source>
        <dbReference type="ARBA" id="ARBA00022481"/>
    </source>
</evidence>
<dbReference type="WBParaSite" id="Pan_g14983.t1">
    <property type="protein sequence ID" value="Pan_g14983.t1"/>
    <property type="gene ID" value="Pan_g14983"/>
</dbReference>
<feature type="coiled-coil region" evidence="4">
    <location>
        <begin position="69"/>
        <end position="96"/>
    </location>
</feature>
<dbReference type="InterPro" id="IPR045853">
    <property type="entry name" value="Pep_chain_release_fac_I_sf"/>
</dbReference>
<dbReference type="PANTHER" id="PTHR43804">
    <property type="entry name" value="LD18447P"/>
    <property type="match status" value="1"/>
</dbReference>
<dbReference type="Pfam" id="PF03462">
    <property type="entry name" value="PCRF"/>
    <property type="match status" value="1"/>
</dbReference>
<dbReference type="SUPFAM" id="SSF75620">
    <property type="entry name" value="Release factor"/>
    <property type="match status" value="1"/>
</dbReference>
<comment type="similarity">
    <text evidence="1">Belongs to the prokaryotic/mitochondrial release factor family.</text>
</comment>
<dbReference type="GO" id="GO:0003747">
    <property type="term" value="F:translation release factor activity"/>
    <property type="evidence" value="ECO:0007669"/>
    <property type="project" value="InterPro"/>
</dbReference>
<keyword evidence="3" id="KW-0648">Protein biosynthesis</keyword>
<proteinExistence type="inferred from homology"/>
<evidence type="ECO:0000259" key="5">
    <source>
        <dbReference type="PROSITE" id="PS00745"/>
    </source>
</evidence>
<dbReference type="PROSITE" id="PS00745">
    <property type="entry name" value="RF_PROK_I"/>
    <property type="match status" value="1"/>
</dbReference>
<organism evidence="6 7">
    <name type="scientific">Panagrellus redivivus</name>
    <name type="common">Microworm</name>
    <dbReference type="NCBI Taxonomy" id="6233"/>
    <lineage>
        <taxon>Eukaryota</taxon>
        <taxon>Metazoa</taxon>
        <taxon>Ecdysozoa</taxon>
        <taxon>Nematoda</taxon>
        <taxon>Chromadorea</taxon>
        <taxon>Rhabditida</taxon>
        <taxon>Tylenchina</taxon>
        <taxon>Panagrolaimomorpha</taxon>
        <taxon>Panagrolaimoidea</taxon>
        <taxon>Panagrolaimidae</taxon>
        <taxon>Panagrellus</taxon>
    </lineage>
</organism>
<evidence type="ECO:0000256" key="3">
    <source>
        <dbReference type="ARBA" id="ARBA00022917"/>
    </source>
</evidence>
<evidence type="ECO:0000256" key="1">
    <source>
        <dbReference type="ARBA" id="ARBA00010835"/>
    </source>
</evidence>
<evidence type="ECO:0000313" key="7">
    <source>
        <dbReference type="WBParaSite" id="Pan_g14983.t1"/>
    </source>
</evidence>
<dbReference type="InterPro" id="IPR000352">
    <property type="entry name" value="Pep_chain_release_fac_I"/>
</dbReference>
<feature type="domain" description="Prokaryotic-type class I peptide chain release factors" evidence="5">
    <location>
        <begin position="250"/>
        <end position="266"/>
    </location>
</feature>
<protein>
    <submittedName>
        <fullName evidence="7">RF_PROK_I domain-containing protein</fullName>
    </submittedName>
</protein>
<dbReference type="GO" id="GO:0005737">
    <property type="term" value="C:cytoplasm"/>
    <property type="evidence" value="ECO:0007669"/>
    <property type="project" value="UniProtKB-ARBA"/>
</dbReference>
<dbReference type="Pfam" id="PF00472">
    <property type="entry name" value="RF-1"/>
    <property type="match status" value="1"/>
</dbReference>
<dbReference type="PANTHER" id="PTHR43804:SF7">
    <property type="entry name" value="LD18447P"/>
    <property type="match status" value="1"/>
</dbReference>
<name>A0A7E4V1C8_PANRE</name>
<evidence type="ECO:0000313" key="6">
    <source>
        <dbReference type="Proteomes" id="UP000492821"/>
    </source>
</evidence>
<dbReference type="AlphaFoldDB" id="A0A7E4V1C8"/>